<comment type="subcellular location">
    <subcellularLocation>
        <location evidence="1">Periplasm</location>
    </subcellularLocation>
</comment>
<dbReference type="Pfam" id="PF01547">
    <property type="entry name" value="SBP_bac_1"/>
    <property type="match status" value="1"/>
</dbReference>
<evidence type="ECO:0000256" key="3">
    <source>
        <dbReference type="SAM" id="SignalP"/>
    </source>
</evidence>
<comment type="similarity">
    <text evidence="2">Belongs to the bacterial solute-binding protein 1 family.</text>
</comment>
<dbReference type="SUPFAM" id="SSF53850">
    <property type="entry name" value="Periplasmic binding protein-like II"/>
    <property type="match status" value="2"/>
</dbReference>
<gene>
    <name evidence="4" type="ORF">S2091_3432</name>
</gene>
<dbReference type="PANTHER" id="PTHR43649">
    <property type="entry name" value="ARABINOSE-BINDING PROTEIN-RELATED"/>
    <property type="match status" value="1"/>
</dbReference>
<keyword evidence="5" id="KW-1185">Reference proteome</keyword>
<protein>
    <submittedName>
        <fullName evidence="4">Bacterial extracellular solute-binding protein</fullName>
    </submittedName>
</protein>
<feature type="chain" id="PRO_5015586416" evidence="3">
    <location>
        <begin position="23"/>
        <end position="683"/>
    </location>
</feature>
<dbReference type="CDD" id="cd13585">
    <property type="entry name" value="PBP2_TMBP_like"/>
    <property type="match status" value="1"/>
</dbReference>
<dbReference type="GO" id="GO:0042597">
    <property type="term" value="C:periplasmic space"/>
    <property type="evidence" value="ECO:0007669"/>
    <property type="project" value="UniProtKB-SubCell"/>
</dbReference>
<reference evidence="4 5" key="1">
    <citation type="submission" date="2018-02" db="EMBL/GenBank/DDBJ databases">
        <title>Solimicrobium silvestre gen. nov., sp. nov., isolated from alpine forest soil.</title>
        <authorList>
            <person name="Margesin R."/>
            <person name="Albuquerque L."/>
            <person name="Zhang D.-C."/>
            <person name="Froufe H.J.C."/>
            <person name="Severino R."/>
            <person name="Roxo I."/>
            <person name="Egas C."/>
            <person name="Da Costa M.S."/>
        </authorList>
    </citation>
    <scope>NUCLEOTIDE SEQUENCE [LARGE SCALE GENOMIC DNA]</scope>
    <source>
        <strain evidence="4 5">S20-91</strain>
    </source>
</reference>
<evidence type="ECO:0000256" key="2">
    <source>
        <dbReference type="ARBA" id="ARBA00008520"/>
    </source>
</evidence>
<keyword evidence="3" id="KW-0732">Signal</keyword>
<dbReference type="InterPro" id="IPR050490">
    <property type="entry name" value="Bact_solute-bd_prot1"/>
</dbReference>
<dbReference type="RefSeq" id="WP_165795016.1">
    <property type="nucleotide sequence ID" value="NZ_PUGF01000018.1"/>
</dbReference>
<dbReference type="Gene3D" id="3.40.190.10">
    <property type="entry name" value="Periplasmic binding protein-like II"/>
    <property type="match status" value="4"/>
</dbReference>
<dbReference type="Proteomes" id="UP000237839">
    <property type="component" value="Unassembled WGS sequence"/>
</dbReference>
<sequence length="683" mass="76016">MRNFLILAFLIFNATSFYNAHAVEIKGNAKEVVLSAVEQPPYVGQNLPSNGYAGQVAIEAFKRIGYTVKIEFFPLARANQMAATGQVDGQLAIYSNKASENTFLLSDPFPGGHLVLLKKIGSKITNTAGESDISTLLKSLSSYRIGAVNRVTISPEFDHADFLKKYTVNNDIENLDMLMVDQLDLAVMDKLTAGDLMAEQRPQYIRQLEVFSSLATNSFHVGFSRTSAQSKKLKEDFDRGLKMLDADGSLARIMYVHGLSMHLPSVKGKTKLTIGTLNVSSMLILQKLSVQYQKKHPDISFDWRILDEKILRLRQLTDLAVSDGQYDIMTIGAYETPIWAKNNWILPLKNLSPQYDLEDVIKPVRNMLSFQENLYGLPFYAESSMTFYRKDLVANAGLTMPEAPTYDDIKKIAAAIHAPDKQIYGICLRGDPGWGANMALITTMVNSAGGRWFDENWDPMIDTPEWKLALQTYKDLLTQYGPPNPEEQDYAKNLTLFQGGHCGIWIDATVFAGALLDAKQSKVAAKVGFTRTPVFSTANGSQWLWTWALAIPTSSKAPAEALKFIEWATSKEYIELVAKREGWLNVPPGTRASTYKDPRYRAVASFADVVFKAINEANPNNASLKPRPYIGIQFVEIPEFVSIGDNIGYLASSVLAQKISVDTALKIGQKNTTVQMRKSHIIH</sequence>
<dbReference type="AlphaFoldDB" id="A0A2S9GW38"/>
<dbReference type="EMBL" id="PUGF01000018">
    <property type="protein sequence ID" value="PRC91876.1"/>
    <property type="molecule type" value="Genomic_DNA"/>
</dbReference>
<comment type="caution">
    <text evidence="4">The sequence shown here is derived from an EMBL/GenBank/DDBJ whole genome shotgun (WGS) entry which is preliminary data.</text>
</comment>
<evidence type="ECO:0000256" key="1">
    <source>
        <dbReference type="ARBA" id="ARBA00004418"/>
    </source>
</evidence>
<dbReference type="InterPro" id="IPR006059">
    <property type="entry name" value="SBP"/>
</dbReference>
<name>A0A2S9GW38_9BURK</name>
<accession>A0A2S9GW38</accession>
<evidence type="ECO:0000313" key="5">
    <source>
        <dbReference type="Proteomes" id="UP000237839"/>
    </source>
</evidence>
<feature type="signal peptide" evidence="3">
    <location>
        <begin position="1"/>
        <end position="22"/>
    </location>
</feature>
<organism evidence="4 5">
    <name type="scientific">Solimicrobium silvestre</name>
    <dbReference type="NCBI Taxonomy" id="2099400"/>
    <lineage>
        <taxon>Bacteria</taxon>
        <taxon>Pseudomonadati</taxon>
        <taxon>Pseudomonadota</taxon>
        <taxon>Betaproteobacteria</taxon>
        <taxon>Burkholderiales</taxon>
        <taxon>Oxalobacteraceae</taxon>
        <taxon>Solimicrobium</taxon>
    </lineage>
</organism>
<dbReference type="PANTHER" id="PTHR43649:SF12">
    <property type="entry name" value="DIACETYLCHITOBIOSE BINDING PROTEIN DASA"/>
    <property type="match status" value="1"/>
</dbReference>
<proteinExistence type="inferred from homology"/>
<evidence type="ECO:0000313" key="4">
    <source>
        <dbReference type="EMBL" id="PRC91876.1"/>
    </source>
</evidence>